<sequence length="580" mass="66046">MYVTWKFCALLPCHGHRYFTNIFVSAYSQQHEKKLVAAIDFGTTYSGYAYSTKDEIRNIHVCKSSQDNIDKHLSLKIPTSILLSPTKKVLSIGSEAETDYKALAEDDEHTDHYFFRRFKMELHKSEKLHRNTVIKDSNGRSIHAMKVFKLYITKLKEMLMTDLDRAGTMVGHDEIFWAGISPHNIMLALEPEVAALFVKESRMGVSQDRESLTTYEAGAKFLVMDLGGGTADLTAMEVTADHSLKQLKFSCGGDWGGESVNKEFWKMIESLVGDDVMEDYKLRCHGDYMEMDKQFETKKRNLEDFDNMDIKLDGSFIDLVSERRGTSLKYITKEEDFSYLFQFKGASKLTLLPLCVQKIFMPSLNKLLQAASNMLEETTSAVTDIIMVGGFSDSKIVRQMVKRTFPKHRVIEPVEASLAVLKGAVLYGHDPIMVSSRICKYTYGIEVTRPFMYSDPKELRIFESGQQYCGKAFLKLVEKGQEIKLDEAISTDDIEALYSDATFMSFNIYRSTEKEPAYVTEESCTYLGKLRVEFGPQKQKVKVWMRFGTSEIMVEGRDAKTEEPIPGSVTLDLLDNLQSE</sequence>
<organism evidence="1 2">
    <name type="scientific">Pinctada imbricata</name>
    <name type="common">Atlantic pearl-oyster</name>
    <name type="synonym">Pinctada martensii</name>
    <dbReference type="NCBI Taxonomy" id="66713"/>
    <lineage>
        <taxon>Eukaryota</taxon>
        <taxon>Metazoa</taxon>
        <taxon>Spiralia</taxon>
        <taxon>Lophotrochozoa</taxon>
        <taxon>Mollusca</taxon>
        <taxon>Bivalvia</taxon>
        <taxon>Autobranchia</taxon>
        <taxon>Pteriomorphia</taxon>
        <taxon>Pterioida</taxon>
        <taxon>Pterioidea</taxon>
        <taxon>Pteriidae</taxon>
        <taxon>Pinctada</taxon>
    </lineage>
</organism>
<dbReference type="EMBL" id="VSWD01000006">
    <property type="protein sequence ID" value="KAK3099610.1"/>
    <property type="molecule type" value="Genomic_DNA"/>
</dbReference>
<dbReference type="Proteomes" id="UP001186944">
    <property type="component" value="Unassembled WGS sequence"/>
</dbReference>
<dbReference type="PANTHER" id="PTHR14187:SF5">
    <property type="entry name" value="HEAT SHOCK 70 KDA PROTEIN 12A"/>
    <property type="match status" value="1"/>
</dbReference>
<evidence type="ECO:0000313" key="2">
    <source>
        <dbReference type="Proteomes" id="UP001186944"/>
    </source>
</evidence>
<keyword evidence="2" id="KW-1185">Reference proteome</keyword>
<dbReference type="Gene3D" id="3.90.640.10">
    <property type="entry name" value="Actin, Chain A, domain 4"/>
    <property type="match status" value="1"/>
</dbReference>
<comment type="caution">
    <text evidence="1">The sequence shown here is derived from an EMBL/GenBank/DDBJ whole genome shotgun (WGS) entry which is preliminary data.</text>
</comment>
<dbReference type="SUPFAM" id="SSF53067">
    <property type="entry name" value="Actin-like ATPase domain"/>
    <property type="match status" value="2"/>
</dbReference>
<reference evidence="1" key="1">
    <citation type="submission" date="2019-08" db="EMBL/GenBank/DDBJ databases">
        <title>The improved chromosome-level genome for the pearl oyster Pinctada fucata martensii using PacBio sequencing and Hi-C.</title>
        <authorList>
            <person name="Zheng Z."/>
        </authorList>
    </citation>
    <scope>NUCLEOTIDE SEQUENCE</scope>
    <source>
        <strain evidence="1">ZZ-2019</strain>
        <tissue evidence="1">Adductor muscle</tissue>
    </source>
</reference>
<dbReference type="PANTHER" id="PTHR14187">
    <property type="entry name" value="ALPHA KINASE/ELONGATION FACTOR 2 KINASE"/>
    <property type="match status" value="1"/>
</dbReference>
<protein>
    <submittedName>
        <fullName evidence="1">Uncharacterized protein</fullName>
    </submittedName>
</protein>
<proteinExistence type="predicted"/>
<dbReference type="InterPro" id="IPR043129">
    <property type="entry name" value="ATPase_NBD"/>
</dbReference>
<evidence type="ECO:0000313" key="1">
    <source>
        <dbReference type="EMBL" id="KAK3099610.1"/>
    </source>
</evidence>
<gene>
    <name evidence="1" type="ORF">FSP39_007013</name>
</gene>
<name>A0AA88YLX6_PINIB</name>
<accession>A0AA88YLX6</accession>
<dbReference type="AlphaFoldDB" id="A0AA88YLX6"/>
<dbReference type="Gene3D" id="3.30.420.40">
    <property type="match status" value="3"/>
</dbReference>
<dbReference type="CDD" id="cd10229">
    <property type="entry name" value="ASKHA_NBD_HSP70_HSPA12"/>
    <property type="match status" value="1"/>
</dbReference>